<feature type="chain" id="PRO_5039132512" description="Lipoprotein" evidence="1">
    <location>
        <begin position="20"/>
        <end position="167"/>
    </location>
</feature>
<name>A0A917WYB3_9ACTN</name>
<dbReference type="Proteomes" id="UP000642070">
    <property type="component" value="Unassembled WGS sequence"/>
</dbReference>
<dbReference type="EMBL" id="BMPI01000027">
    <property type="protein sequence ID" value="GGM45079.1"/>
    <property type="molecule type" value="Genomic_DNA"/>
</dbReference>
<reference evidence="2" key="2">
    <citation type="submission" date="2020-09" db="EMBL/GenBank/DDBJ databases">
        <authorList>
            <person name="Sun Q."/>
            <person name="Ohkuma M."/>
        </authorList>
    </citation>
    <scope>NUCLEOTIDE SEQUENCE</scope>
    <source>
        <strain evidence="2">JCM 19831</strain>
    </source>
</reference>
<dbReference type="AlphaFoldDB" id="A0A917WYB3"/>
<protein>
    <recommendedName>
        <fullName evidence="4">Lipoprotein</fullName>
    </recommendedName>
</protein>
<evidence type="ECO:0000256" key="1">
    <source>
        <dbReference type="SAM" id="SignalP"/>
    </source>
</evidence>
<dbReference type="PROSITE" id="PS51257">
    <property type="entry name" value="PROKAR_LIPOPROTEIN"/>
    <property type="match status" value="1"/>
</dbReference>
<keyword evidence="1" id="KW-0732">Signal</keyword>
<evidence type="ECO:0008006" key="4">
    <source>
        <dbReference type="Google" id="ProtNLM"/>
    </source>
</evidence>
<proteinExistence type="predicted"/>
<organism evidence="2 3">
    <name type="scientific">Dactylosporangium sucinum</name>
    <dbReference type="NCBI Taxonomy" id="1424081"/>
    <lineage>
        <taxon>Bacteria</taxon>
        <taxon>Bacillati</taxon>
        <taxon>Actinomycetota</taxon>
        <taxon>Actinomycetes</taxon>
        <taxon>Micromonosporales</taxon>
        <taxon>Micromonosporaceae</taxon>
        <taxon>Dactylosporangium</taxon>
    </lineage>
</organism>
<evidence type="ECO:0000313" key="2">
    <source>
        <dbReference type="EMBL" id="GGM45079.1"/>
    </source>
</evidence>
<feature type="signal peptide" evidence="1">
    <location>
        <begin position="1"/>
        <end position="19"/>
    </location>
</feature>
<keyword evidence="3" id="KW-1185">Reference proteome</keyword>
<reference evidence="2" key="1">
    <citation type="journal article" date="2014" name="Int. J. Syst. Evol. Microbiol.">
        <title>Complete genome sequence of Corynebacterium casei LMG S-19264T (=DSM 44701T), isolated from a smear-ripened cheese.</title>
        <authorList>
            <consortium name="US DOE Joint Genome Institute (JGI-PGF)"/>
            <person name="Walter F."/>
            <person name="Albersmeier A."/>
            <person name="Kalinowski J."/>
            <person name="Ruckert C."/>
        </authorList>
    </citation>
    <scope>NUCLEOTIDE SEQUENCE</scope>
    <source>
        <strain evidence="2">JCM 19831</strain>
    </source>
</reference>
<sequence length="167" mass="17365">MRIAALLLAAALAGCTAPAGGDPVATVSGSATPRATTTLSAQEQGLRHARCMREHGVPEADPVVGADGGVRVGGGFDKGQIDADVLAAAMAACRQYESVLSPEDLNLKLEAAREESRCMRAHGVEDFPDPEADLHRDVPESVRLDPQYDEAAAACIRHGGRSPAPSR</sequence>
<accession>A0A917WYB3</accession>
<gene>
    <name evidence="2" type="ORF">GCM10007977_053260</name>
</gene>
<comment type="caution">
    <text evidence="2">The sequence shown here is derived from an EMBL/GenBank/DDBJ whole genome shotgun (WGS) entry which is preliminary data.</text>
</comment>
<evidence type="ECO:0000313" key="3">
    <source>
        <dbReference type="Proteomes" id="UP000642070"/>
    </source>
</evidence>